<protein>
    <recommendedName>
        <fullName evidence="10">RRM Nup35-type domain-containing protein</fullName>
    </recommendedName>
</protein>
<dbReference type="RefSeq" id="XP_043038671.1">
    <property type="nucleotide sequence ID" value="XM_043186585.1"/>
</dbReference>
<feature type="region of interest" description="Disordered" evidence="9">
    <location>
        <begin position="97"/>
        <end position="155"/>
    </location>
</feature>
<evidence type="ECO:0000313" key="12">
    <source>
        <dbReference type="Proteomes" id="UP000812287"/>
    </source>
</evidence>
<feature type="domain" description="RRM Nup35-type" evidence="10">
    <location>
        <begin position="156"/>
        <end position="237"/>
    </location>
</feature>
<comment type="caution">
    <text evidence="11">The sequence shown here is derived from an EMBL/GenBank/DDBJ whole genome shotgun (WGS) entry which is preliminary data.</text>
</comment>
<evidence type="ECO:0000256" key="8">
    <source>
        <dbReference type="PROSITE-ProRule" id="PRU00804"/>
    </source>
</evidence>
<organism evidence="11 12">
    <name type="scientific">Guyanagaster necrorhizus</name>
    <dbReference type="NCBI Taxonomy" id="856835"/>
    <lineage>
        <taxon>Eukaryota</taxon>
        <taxon>Fungi</taxon>
        <taxon>Dikarya</taxon>
        <taxon>Basidiomycota</taxon>
        <taxon>Agaricomycotina</taxon>
        <taxon>Agaricomycetes</taxon>
        <taxon>Agaricomycetidae</taxon>
        <taxon>Agaricales</taxon>
        <taxon>Marasmiineae</taxon>
        <taxon>Physalacriaceae</taxon>
        <taxon>Guyanagaster</taxon>
    </lineage>
</organism>
<dbReference type="GO" id="GO:0017056">
    <property type="term" value="F:structural constituent of nuclear pore"/>
    <property type="evidence" value="ECO:0007669"/>
    <property type="project" value="TreeGrafter"/>
</dbReference>
<dbReference type="EMBL" id="MU250538">
    <property type="protein sequence ID" value="KAG7445171.1"/>
    <property type="molecule type" value="Genomic_DNA"/>
</dbReference>
<dbReference type="InterPro" id="IPR007846">
    <property type="entry name" value="RRM_NUP35_dom"/>
</dbReference>
<evidence type="ECO:0000256" key="3">
    <source>
        <dbReference type="ARBA" id="ARBA00022816"/>
    </source>
</evidence>
<evidence type="ECO:0000259" key="10">
    <source>
        <dbReference type="PROSITE" id="PS51472"/>
    </source>
</evidence>
<keyword evidence="6 8" id="KW-0906">Nuclear pore complex</keyword>
<reference evidence="11" key="1">
    <citation type="submission" date="2020-11" db="EMBL/GenBank/DDBJ databases">
        <title>Adaptations for nitrogen fixation in a non-lichenized fungal sporocarp promotes dispersal by wood-feeding termites.</title>
        <authorList>
            <consortium name="DOE Joint Genome Institute"/>
            <person name="Koch R.A."/>
            <person name="Yoon G."/>
            <person name="Arayal U."/>
            <person name="Lail K."/>
            <person name="Amirebrahimi M."/>
            <person name="Labutti K."/>
            <person name="Lipzen A."/>
            <person name="Riley R."/>
            <person name="Barry K."/>
            <person name="Henrissat B."/>
            <person name="Grigoriev I.V."/>
            <person name="Herr J.R."/>
            <person name="Aime M.C."/>
        </authorList>
    </citation>
    <scope>NUCLEOTIDE SEQUENCE</scope>
    <source>
        <strain evidence="11">MCA 3950</strain>
    </source>
</reference>
<feature type="region of interest" description="Disordered" evidence="9">
    <location>
        <begin position="52"/>
        <end position="77"/>
    </location>
</feature>
<dbReference type="PANTHER" id="PTHR21527:SF6">
    <property type="entry name" value="NUCLEOPORIN NUP35"/>
    <property type="match status" value="1"/>
</dbReference>
<dbReference type="GO" id="GO:0044613">
    <property type="term" value="C:nuclear pore central transport channel"/>
    <property type="evidence" value="ECO:0007669"/>
    <property type="project" value="TreeGrafter"/>
</dbReference>
<evidence type="ECO:0000256" key="2">
    <source>
        <dbReference type="ARBA" id="ARBA00022448"/>
    </source>
</evidence>
<feature type="compositionally biased region" description="Low complexity" evidence="9">
    <location>
        <begin position="17"/>
        <end position="40"/>
    </location>
</feature>
<dbReference type="PROSITE" id="PS51472">
    <property type="entry name" value="RRM_NUP35"/>
    <property type="match status" value="1"/>
</dbReference>
<dbReference type="GO" id="GO:0006607">
    <property type="term" value="P:NLS-bearing protein import into nucleus"/>
    <property type="evidence" value="ECO:0007669"/>
    <property type="project" value="TreeGrafter"/>
</dbReference>
<dbReference type="Gene3D" id="3.30.70.330">
    <property type="match status" value="1"/>
</dbReference>
<feature type="region of interest" description="Disordered" evidence="9">
    <location>
        <begin position="289"/>
        <end position="313"/>
    </location>
</feature>
<evidence type="ECO:0000256" key="5">
    <source>
        <dbReference type="ARBA" id="ARBA00023010"/>
    </source>
</evidence>
<dbReference type="OrthoDB" id="3365060at2759"/>
<feature type="compositionally biased region" description="Polar residues" evidence="9">
    <location>
        <begin position="55"/>
        <end position="64"/>
    </location>
</feature>
<comment type="subcellular location">
    <subcellularLocation>
        <location evidence="1">Nucleus</location>
        <location evidence="1">Nuclear pore complex</location>
    </subcellularLocation>
</comment>
<dbReference type="GO" id="GO:0006999">
    <property type="term" value="P:nuclear pore organization"/>
    <property type="evidence" value="ECO:0007669"/>
    <property type="project" value="TreeGrafter"/>
</dbReference>
<keyword evidence="12" id="KW-1185">Reference proteome</keyword>
<evidence type="ECO:0000256" key="7">
    <source>
        <dbReference type="ARBA" id="ARBA00023242"/>
    </source>
</evidence>
<dbReference type="GO" id="GO:0003676">
    <property type="term" value="F:nucleic acid binding"/>
    <property type="evidence" value="ECO:0007669"/>
    <property type="project" value="InterPro"/>
</dbReference>
<evidence type="ECO:0000256" key="1">
    <source>
        <dbReference type="ARBA" id="ARBA00004567"/>
    </source>
</evidence>
<dbReference type="AlphaFoldDB" id="A0A9P7VPT0"/>
<feature type="region of interest" description="Disordered" evidence="9">
    <location>
        <begin position="1"/>
        <end position="40"/>
    </location>
</feature>
<accession>A0A9P7VPT0</accession>
<dbReference type="GO" id="GO:0044615">
    <property type="term" value="C:nuclear pore nuclear basket"/>
    <property type="evidence" value="ECO:0007669"/>
    <property type="project" value="TreeGrafter"/>
</dbReference>
<keyword evidence="4" id="KW-0653">Protein transport</keyword>
<evidence type="ECO:0000256" key="4">
    <source>
        <dbReference type="ARBA" id="ARBA00022927"/>
    </source>
</evidence>
<dbReference type="InterPro" id="IPR035979">
    <property type="entry name" value="RBD_domain_sf"/>
</dbReference>
<dbReference type="GO" id="GO:0005543">
    <property type="term" value="F:phospholipid binding"/>
    <property type="evidence" value="ECO:0007669"/>
    <property type="project" value="TreeGrafter"/>
</dbReference>
<evidence type="ECO:0000313" key="11">
    <source>
        <dbReference type="EMBL" id="KAG7445171.1"/>
    </source>
</evidence>
<evidence type="ECO:0000256" key="6">
    <source>
        <dbReference type="ARBA" id="ARBA00023132"/>
    </source>
</evidence>
<proteinExistence type="predicted"/>
<keyword evidence="3 8" id="KW-0509">mRNA transport</keyword>
<keyword evidence="5" id="KW-0811">Translocation</keyword>
<gene>
    <name evidence="11" type="ORF">BT62DRAFT_933594</name>
</gene>
<sequence length="340" mass="35979">MSSSSFSVAGMTPLSTSHHSSAWNPGSSSSLSASLSESLSQPRSNYQAGYLMQLTPGNTSPQSQRTDDAPIVPTKAKMNHSLMRGSASDFGMDSMFETSRQRQSLADDENAPPMMSVNDIPNEIPNVNARYQPRSSTVDHSSSLSRRSRTSTASPNSQPLYIIVFGYPPDRYSVTAEYFKSLGDSTDADPNIEITNCFRIGYRDPGDAMRAVRKNGEILAGSWMVGAKWADPAQAEALLGQPLRASVDSSLVSNAMAVDEPSPASHLGTSTPLVGTPIKLAPSTSVFKRVGASDKPPTTPQPHAWAAKGGNPAGSINMPLGGASPSKGVLGQVSDLIFGW</sequence>
<dbReference type="GeneID" id="66108882"/>
<feature type="compositionally biased region" description="Low complexity" evidence="9">
    <location>
        <begin position="134"/>
        <end position="155"/>
    </location>
</feature>
<keyword evidence="2 8" id="KW-0813">Transport</keyword>
<dbReference type="GO" id="GO:0051028">
    <property type="term" value="P:mRNA transport"/>
    <property type="evidence" value="ECO:0007669"/>
    <property type="project" value="UniProtKB-UniRule"/>
</dbReference>
<dbReference type="PANTHER" id="PTHR21527">
    <property type="entry name" value="NUCLEOPORIN NUP35"/>
    <property type="match status" value="1"/>
</dbReference>
<dbReference type="Pfam" id="PF05172">
    <property type="entry name" value="RRM_Nup35"/>
    <property type="match status" value="1"/>
</dbReference>
<name>A0A9P7VPT0_9AGAR</name>
<dbReference type="SUPFAM" id="SSF54928">
    <property type="entry name" value="RNA-binding domain, RBD"/>
    <property type="match status" value="1"/>
</dbReference>
<dbReference type="InterPro" id="IPR012677">
    <property type="entry name" value="Nucleotide-bd_a/b_plait_sf"/>
</dbReference>
<evidence type="ECO:0000256" key="9">
    <source>
        <dbReference type="SAM" id="MobiDB-lite"/>
    </source>
</evidence>
<keyword evidence="7 8" id="KW-0539">Nucleus</keyword>
<dbReference type="Proteomes" id="UP000812287">
    <property type="component" value="Unassembled WGS sequence"/>
</dbReference>